<dbReference type="Gene3D" id="3.30.420.10">
    <property type="entry name" value="Ribonuclease H-like superfamily/Ribonuclease H"/>
    <property type="match status" value="1"/>
</dbReference>
<name>A0ABQ8H227_9ROSI</name>
<dbReference type="InterPro" id="IPR002156">
    <property type="entry name" value="RNaseH_domain"/>
</dbReference>
<evidence type="ECO:0000259" key="1">
    <source>
        <dbReference type="Pfam" id="PF13456"/>
    </source>
</evidence>
<dbReference type="Proteomes" id="UP000827721">
    <property type="component" value="Unassembled WGS sequence"/>
</dbReference>
<feature type="domain" description="RNase H type-1" evidence="1">
    <location>
        <begin position="454"/>
        <end position="575"/>
    </location>
</feature>
<evidence type="ECO:0000313" key="3">
    <source>
        <dbReference type="Proteomes" id="UP000827721"/>
    </source>
</evidence>
<dbReference type="InterPro" id="IPR052929">
    <property type="entry name" value="RNase_H-like_EbsB-rel"/>
</dbReference>
<dbReference type="Pfam" id="PF13456">
    <property type="entry name" value="RVT_3"/>
    <property type="match status" value="1"/>
</dbReference>
<dbReference type="EMBL" id="JAFEMO010000015">
    <property type="protein sequence ID" value="KAH7544270.1"/>
    <property type="molecule type" value="Genomic_DNA"/>
</dbReference>
<dbReference type="InterPro" id="IPR036397">
    <property type="entry name" value="RNaseH_sf"/>
</dbReference>
<sequence>MRVVSETRRGSVLPDSRDGRCNRFHFEESWVGMAECDQIIENNWRDLVAPVRLGGVCDNIGHCTASLGSWNSMNRASLRRGINTKRLELASLNRSVLSDSWRDIQLASARRKYNEILGLSDEMGCWHSDPGSIHRIVALLAKQGCRLINQPGSLTGRVLKHIYFPRTSFLRVKALASASLMWHSILWGRSLIEKGSRWRVGSGSLVSILQDRWLPRPSSFKVIAGCSFAGDSVVASLKSTSRAWNSILVRNSFAHIDAECIPSLPTSLRSCPDKLLWHFSKDGKYSVKSGYWLASSLGQDGISSSYSIVGSRWSLLAARRVHVGAGCPLCDASVDSVFHSLWSCRSLVDSKAAVPFLSDLRLPTVGSFFDFLLACNGSLLVHKMELLLVLLWRFWFRRNRTVYIVPLLSVEETVGWSELYLADYKAAVAAPFFRCGSVVERWQAPSPGWVKINSDVTVDVWGRRLGFGVVFRDSVGKVLMSYTSLLLGLFSSDIGEALTILLSFCLAIDMGLSTVCVESDAVSVVKQLSSRVFSFSDIGLILDDILSLVVDFADLSFSSVRRSANKVAHGLTKFALSHQPVSV</sequence>
<protein>
    <recommendedName>
        <fullName evidence="1">RNase H type-1 domain-containing protein</fullName>
    </recommendedName>
</protein>
<proteinExistence type="predicted"/>
<dbReference type="InterPro" id="IPR044730">
    <property type="entry name" value="RNase_H-like_dom_plant"/>
</dbReference>
<dbReference type="PANTHER" id="PTHR47074:SF48">
    <property type="entry name" value="POLYNUCLEOTIDYL TRANSFERASE, RIBONUCLEASE H-LIKE SUPERFAMILY PROTEIN"/>
    <property type="match status" value="1"/>
</dbReference>
<comment type="caution">
    <text evidence="2">The sequence shown here is derived from an EMBL/GenBank/DDBJ whole genome shotgun (WGS) entry which is preliminary data.</text>
</comment>
<reference evidence="2 3" key="1">
    <citation type="submission" date="2021-02" db="EMBL/GenBank/DDBJ databases">
        <title>Plant Genome Project.</title>
        <authorList>
            <person name="Zhang R.-G."/>
        </authorList>
    </citation>
    <scope>NUCLEOTIDE SEQUENCE [LARGE SCALE GENOMIC DNA]</scope>
    <source>
        <tissue evidence="2">Leaves</tissue>
    </source>
</reference>
<gene>
    <name evidence="2" type="ORF">JRO89_XS15G0138600</name>
</gene>
<dbReference type="PANTHER" id="PTHR47074">
    <property type="entry name" value="BNAC02G40300D PROTEIN"/>
    <property type="match status" value="1"/>
</dbReference>
<dbReference type="CDD" id="cd06222">
    <property type="entry name" value="RNase_H_like"/>
    <property type="match status" value="1"/>
</dbReference>
<organism evidence="2 3">
    <name type="scientific">Xanthoceras sorbifolium</name>
    <dbReference type="NCBI Taxonomy" id="99658"/>
    <lineage>
        <taxon>Eukaryota</taxon>
        <taxon>Viridiplantae</taxon>
        <taxon>Streptophyta</taxon>
        <taxon>Embryophyta</taxon>
        <taxon>Tracheophyta</taxon>
        <taxon>Spermatophyta</taxon>
        <taxon>Magnoliopsida</taxon>
        <taxon>eudicotyledons</taxon>
        <taxon>Gunneridae</taxon>
        <taxon>Pentapetalae</taxon>
        <taxon>rosids</taxon>
        <taxon>malvids</taxon>
        <taxon>Sapindales</taxon>
        <taxon>Sapindaceae</taxon>
        <taxon>Xanthoceroideae</taxon>
        <taxon>Xanthoceras</taxon>
    </lineage>
</organism>
<evidence type="ECO:0000313" key="2">
    <source>
        <dbReference type="EMBL" id="KAH7544270.1"/>
    </source>
</evidence>
<accession>A0ABQ8H227</accession>
<keyword evidence="3" id="KW-1185">Reference proteome</keyword>